<reference evidence="1 2" key="1">
    <citation type="submission" date="2020-03" db="EMBL/GenBank/DDBJ databases">
        <title>Genomic Encyclopedia of Type Strains, Phase IV (KMG-IV): sequencing the most valuable type-strain genomes for metagenomic binning, comparative biology and taxonomic classification.</title>
        <authorList>
            <person name="Goeker M."/>
        </authorList>
    </citation>
    <scope>NUCLEOTIDE SEQUENCE [LARGE SCALE GENOMIC DNA]</scope>
    <source>
        <strain evidence="1 2">DSM 102865</strain>
    </source>
</reference>
<name>A0ABX0UJ00_9BACT</name>
<dbReference type="EMBL" id="JAASQJ010000002">
    <property type="protein sequence ID" value="NIJ52983.1"/>
    <property type="molecule type" value="Genomic_DNA"/>
</dbReference>
<evidence type="ECO:0008006" key="3">
    <source>
        <dbReference type="Google" id="ProtNLM"/>
    </source>
</evidence>
<evidence type="ECO:0000313" key="2">
    <source>
        <dbReference type="Proteomes" id="UP001179181"/>
    </source>
</evidence>
<sequence>MPEKIRIIFLIFMTCAMATLFSACGKKKGPEINADEILGLKGRYDMATINYFYETVFHEDFESKNLDNLLKWNSDPKIVLVGNPSETEIGYVKNVIARINKLDLPIKCTLEIKSDANSIEIFFGNVKEVGAYLKADSLIQNDVDTTSHFGMARSVSYDGILSKAYVGIYYNGNDTLHSTRENIVLEEIVQSLGVTGDSYTYPGSLFFQNDNPDKSFTRLDMAVVSMLYDPAIPLNYPRESFEKDFSDELYSINTSEKIKKLLGRFPEDLYTSGDLEACFTGQELLKHPREIWVNLCGSVQNEDSVIVERAIASIHKIVPDLHVRLAPKNVSERDYGIVLNLKHMDQQKEAIHRNIEVVKGDDCMFPKLIKSRVSLSFNGSEKSKKFRQQSIVDALYFSLVPIPQNRLGGNKLFEIGDNTVEFNKRYADLLRLIYSNEFVDGLKLGDFKNIKSTLTK</sequence>
<comment type="caution">
    <text evidence="1">The sequence shown here is derived from an EMBL/GenBank/DDBJ whole genome shotgun (WGS) entry which is preliminary data.</text>
</comment>
<organism evidence="1 2">
    <name type="scientific">Dyadobacter arcticus</name>
    <dbReference type="NCBI Taxonomy" id="1078754"/>
    <lineage>
        <taxon>Bacteria</taxon>
        <taxon>Pseudomonadati</taxon>
        <taxon>Bacteroidota</taxon>
        <taxon>Cytophagia</taxon>
        <taxon>Cytophagales</taxon>
        <taxon>Spirosomataceae</taxon>
        <taxon>Dyadobacter</taxon>
    </lineage>
</organism>
<dbReference type="Proteomes" id="UP001179181">
    <property type="component" value="Unassembled WGS sequence"/>
</dbReference>
<dbReference type="RefSeq" id="WP_167269763.1">
    <property type="nucleotide sequence ID" value="NZ_JAASQJ010000002.1"/>
</dbReference>
<proteinExistence type="predicted"/>
<accession>A0ABX0UJ00</accession>
<dbReference type="PROSITE" id="PS51257">
    <property type="entry name" value="PROKAR_LIPOPROTEIN"/>
    <property type="match status" value="1"/>
</dbReference>
<keyword evidence="2" id="KW-1185">Reference proteome</keyword>
<protein>
    <recommendedName>
        <fullName evidence="3">DUF2927 domain-containing protein</fullName>
    </recommendedName>
</protein>
<dbReference type="InterPro" id="IPR021323">
    <property type="entry name" value="DUF2927"/>
</dbReference>
<evidence type="ECO:0000313" key="1">
    <source>
        <dbReference type="EMBL" id="NIJ52983.1"/>
    </source>
</evidence>
<dbReference type="Pfam" id="PF11150">
    <property type="entry name" value="DUF2927"/>
    <property type="match status" value="1"/>
</dbReference>
<gene>
    <name evidence="1" type="ORF">FHS68_002153</name>
</gene>